<dbReference type="EMBL" id="JAHUZN010000011">
    <property type="protein sequence ID" value="KAG8479276.1"/>
    <property type="molecule type" value="Genomic_DNA"/>
</dbReference>
<dbReference type="Gene3D" id="1.25.10.10">
    <property type="entry name" value="Leucine-rich Repeat Variant"/>
    <property type="match status" value="2"/>
</dbReference>
<dbReference type="InterPro" id="IPR001965">
    <property type="entry name" value="Znf_PHD"/>
</dbReference>
<keyword evidence="4" id="KW-0862">Zinc</keyword>
<evidence type="ECO:0000256" key="2">
    <source>
        <dbReference type="ARBA" id="ARBA00022737"/>
    </source>
</evidence>
<dbReference type="Pfam" id="PF00514">
    <property type="entry name" value="Arm"/>
    <property type="match status" value="2"/>
</dbReference>
<evidence type="ECO:0000256" key="4">
    <source>
        <dbReference type="ARBA" id="ARBA00022833"/>
    </source>
</evidence>
<dbReference type="InterPro" id="IPR011989">
    <property type="entry name" value="ARM-like"/>
</dbReference>
<dbReference type="InterPro" id="IPR004146">
    <property type="entry name" value="DC1"/>
</dbReference>
<dbReference type="SMART" id="SM00185">
    <property type="entry name" value="ARM"/>
    <property type="match status" value="3"/>
</dbReference>
<feature type="domain" description="Zinc finger PHD-type" evidence="5">
    <location>
        <begin position="538"/>
        <end position="604"/>
    </location>
</feature>
<dbReference type="InterPro" id="IPR016024">
    <property type="entry name" value="ARM-type_fold"/>
</dbReference>
<reference evidence="6 7" key="1">
    <citation type="journal article" date="2021" name="bioRxiv">
        <title>The Gossypium anomalum genome as a resource for cotton improvement and evolutionary analysis of hybrid incompatibility.</title>
        <authorList>
            <person name="Grover C.E."/>
            <person name="Yuan D."/>
            <person name="Arick M.A."/>
            <person name="Miller E.R."/>
            <person name="Hu G."/>
            <person name="Peterson D.G."/>
            <person name="Wendel J.F."/>
            <person name="Udall J.A."/>
        </authorList>
    </citation>
    <scope>NUCLEOTIDE SEQUENCE [LARGE SCALE GENOMIC DNA]</scope>
    <source>
        <strain evidence="6">JFW-Udall</strain>
        <tissue evidence="6">Leaf</tissue>
    </source>
</reference>
<evidence type="ECO:0000313" key="7">
    <source>
        <dbReference type="Proteomes" id="UP000701853"/>
    </source>
</evidence>
<dbReference type="InterPro" id="IPR000225">
    <property type="entry name" value="Armadillo"/>
</dbReference>
<evidence type="ECO:0000259" key="5">
    <source>
        <dbReference type="SMART" id="SM00249"/>
    </source>
</evidence>
<comment type="caution">
    <text evidence="6">The sequence shown here is derived from an EMBL/GenBank/DDBJ whole genome shotgun (WGS) entry which is preliminary data.</text>
</comment>
<evidence type="ECO:0000256" key="3">
    <source>
        <dbReference type="ARBA" id="ARBA00022771"/>
    </source>
</evidence>
<dbReference type="GO" id="GO:0008270">
    <property type="term" value="F:zinc ion binding"/>
    <property type="evidence" value="ECO:0007669"/>
    <property type="project" value="UniProtKB-KW"/>
</dbReference>
<sequence>MSIIPPCNHTSLSIENATEDRCEECGVKIYGTAFTCYSCKVWKHISCADKLNRDLPLEITHHLHLQHLLQLQWDYSEDFICDKCSYISTGYRYECSSCDFNLALKCASSISGQLPKDQEPLRSKDAKKKTIFHHSHGHVLSFFKYRKVCKVDDDCFWCEKHLLPSEVCYGCTECTFYLHQECSDKIPRTLSHSLHPNHPLRLAFAINIDKCNAFSENRDYSSPVYVCEMCSFRLDFHCAKLSPSLKLDCHHHLLTFFKYFNKKGEEGQDSYCKACGKHCGGACVYRYVQCHFSLHLKCAVPSSATHKYHRHPLTIEFTDSKNIIVINPKDPMYCCQSCTFIAHIQYILDQDKVTSGKVPSSSPLPMENKALFVEQNEGTNVIRTLNPCDCLMTKSKVCFDLTEELKGENYCRGCRLVLNGSTYFCKTCPSLYLHKKCAKLSYEIQYPYHSSHPLNLYTSTFGDLPSIACDKCRNICHAFIYFCEQCNFKLDIKCADLTTHKIGVLKEKEMDRVTALHHFTHHHKLVIANCNDPEYKIECRICKLQILGRAYFCPERTCLYILHESCLRLPQKIQVPFHLNHMLVSRLLPSLDPRQRCYACTLCLDSGEFAYSYEHCDFILHAICANSLRRPLKCEFHLNNLYYFGRNHKSLFDPLYINFYCDVCHRSCKGEPFYRCLECDIYFHLKCVPIPNIVKSKYHIHPLILKDSFIEDDSGKIPNDDIYYCEECNGQATAHIKCVLAEVENNIEIGKNNHEERLRKKLEILVANVWSDNSSLQLQATTWFMELLSTECRAPIEEVIQAGVAILALGNITGDSLRCRDLVLCHGSLLPSLALFNKPISLSTLRNATWTLSMFCKAPFDQVPISFIRNIVSGDDVQTQVVIETNIIAPLVHLLQNVEFDIKKQAAWAIKNATSGGTHDQINQGCIKPLCDLLNYLDPEVVTVCLEGLENILKVGEVDKNMGTTGGVNLYTQMIDDVEGREKIENLQSHDYIEIYEKAVEVSKTYW</sequence>
<feature type="domain" description="Zinc finger PHD-type" evidence="5">
    <location>
        <begin position="410"/>
        <end position="473"/>
    </location>
</feature>
<proteinExistence type="predicted"/>
<keyword evidence="1" id="KW-0479">Metal-binding</keyword>
<keyword evidence="3" id="KW-0863">Zinc-finger</keyword>
<dbReference type="OrthoDB" id="938199at2759"/>
<dbReference type="PANTHER" id="PTHR46288:SF27">
    <property type="entry name" value="CYSTEINE_HISTIDINE-RICH C1 DOMAIN FAMILY PROTEIN"/>
    <property type="match status" value="1"/>
</dbReference>
<feature type="domain" description="Zinc finger PHD-type" evidence="5">
    <location>
        <begin position="154"/>
        <end position="231"/>
    </location>
</feature>
<dbReference type="Proteomes" id="UP000701853">
    <property type="component" value="Chromosome 11"/>
</dbReference>
<dbReference type="PANTHER" id="PTHR46288">
    <property type="entry name" value="PHORBOL-ESTER/DAG-TYPE DOMAIN-CONTAINING PROTEIN"/>
    <property type="match status" value="1"/>
</dbReference>
<dbReference type="Gene3D" id="3.30.40.10">
    <property type="entry name" value="Zinc/RING finger domain, C3HC4 (zinc finger)"/>
    <property type="match status" value="1"/>
</dbReference>
<dbReference type="InterPro" id="IPR032413">
    <property type="entry name" value="Arm_3"/>
</dbReference>
<dbReference type="SMART" id="SM00249">
    <property type="entry name" value="PHD"/>
    <property type="match status" value="6"/>
</dbReference>
<protein>
    <recommendedName>
        <fullName evidence="5">Zinc finger PHD-type domain-containing protein</fullName>
    </recommendedName>
</protein>
<dbReference type="SUPFAM" id="SSF57889">
    <property type="entry name" value="Cysteine-rich domain"/>
    <property type="match status" value="6"/>
</dbReference>
<keyword evidence="7" id="KW-1185">Reference proteome</keyword>
<dbReference type="Pfam" id="PF03107">
    <property type="entry name" value="C1_2"/>
    <property type="match status" value="1"/>
</dbReference>
<feature type="domain" description="Zinc finger PHD-type" evidence="5">
    <location>
        <begin position="21"/>
        <end position="85"/>
    </location>
</feature>
<dbReference type="AlphaFoldDB" id="A0A8J5XZ84"/>
<dbReference type="InterPro" id="IPR013083">
    <property type="entry name" value="Znf_RING/FYVE/PHD"/>
</dbReference>
<name>A0A8J5XZ84_9ROSI</name>
<gene>
    <name evidence="6" type="ORF">CXB51_029784</name>
</gene>
<accession>A0A8J5XZ84</accession>
<organism evidence="6 7">
    <name type="scientific">Gossypium anomalum</name>
    <dbReference type="NCBI Taxonomy" id="47600"/>
    <lineage>
        <taxon>Eukaryota</taxon>
        <taxon>Viridiplantae</taxon>
        <taxon>Streptophyta</taxon>
        <taxon>Embryophyta</taxon>
        <taxon>Tracheophyta</taxon>
        <taxon>Spermatophyta</taxon>
        <taxon>Magnoliopsida</taxon>
        <taxon>eudicotyledons</taxon>
        <taxon>Gunneridae</taxon>
        <taxon>Pentapetalae</taxon>
        <taxon>rosids</taxon>
        <taxon>malvids</taxon>
        <taxon>Malvales</taxon>
        <taxon>Malvaceae</taxon>
        <taxon>Malvoideae</taxon>
        <taxon>Gossypium</taxon>
    </lineage>
</organism>
<evidence type="ECO:0000256" key="1">
    <source>
        <dbReference type="ARBA" id="ARBA00022723"/>
    </source>
</evidence>
<feature type="domain" description="Zinc finger PHD-type" evidence="5">
    <location>
        <begin position="660"/>
        <end position="729"/>
    </location>
</feature>
<dbReference type="SUPFAM" id="SSF48371">
    <property type="entry name" value="ARM repeat"/>
    <property type="match status" value="1"/>
</dbReference>
<evidence type="ECO:0000313" key="6">
    <source>
        <dbReference type="EMBL" id="KAG8479276.1"/>
    </source>
</evidence>
<keyword evidence="2" id="KW-0677">Repeat</keyword>
<dbReference type="Pfam" id="PF16186">
    <property type="entry name" value="Arm_3"/>
    <property type="match status" value="1"/>
</dbReference>
<dbReference type="InterPro" id="IPR046349">
    <property type="entry name" value="C1-like_sf"/>
</dbReference>
<feature type="domain" description="Zinc finger PHD-type" evidence="5">
    <location>
        <begin position="271"/>
        <end position="339"/>
    </location>
</feature>